<evidence type="ECO:0000313" key="2">
    <source>
        <dbReference type="Proteomes" id="UP000232003"/>
    </source>
</evidence>
<dbReference type="RefSeq" id="WP_157816585.1">
    <property type="nucleotide sequence ID" value="NZ_CAWNNC010000001.1"/>
</dbReference>
<name>A0A2K8SVA0_9NOSO</name>
<dbReference type="OrthoDB" id="554080at2"/>
<gene>
    <name evidence="1" type="ORF">COO91_05392</name>
</gene>
<organism evidence="1 2">
    <name type="scientific">Nostoc flagelliforme CCNUN1</name>
    <dbReference type="NCBI Taxonomy" id="2038116"/>
    <lineage>
        <taxon>Bacteria</taxon>
        <taxon>Bacillati</taxon>
        <taxon>Cyanobacteriota</taxon>
        <taxon>Cyanophyceae</taxon>
        <taxon>Nostocales</taxon>
        <taxon>Nostocaceae</taxon>
        <taxon>Nostoc</taxon>
    </lineage>
</organism>
<evidence type="ECO:0000313" key="1">
    <source>
        <dbReference type="EMBL" id="AUB39399.1"/>
    </source>
</evidence>
<dbReference type="KEGG" id="nfl:COO91_05392"/>
<dbReference type="Gene3D" id="2.40.128.20">
    <property type="match status" value="1"/>
</dbReference>
<dbReference type="InterPro" id="IPR012674">
    <property type="entry name" value="Calycin"/>
</dbReference>
<dbReference type="AlphaFoldDB" id="A0A2K8SVA0"/>
<sequence length="57" mass="6553">MEITEFLEFSIGQSRSHHSVHYLAFAHLEQVLSNTDIESQSVDESTVVVEIYLDKSR</sequence>
<protein>
    <submittedName>
        <fullName evidence="1">Calycin</fullName>
    </submittedName>
</protein>
<proteinExistence type="predicted"/>
<keyword evidence="2" id="KW-1185">Reference proteome</keyword>
<reference evidence="1 2" key="1">
    <citation type="submission" date="2017-11" db="EMBL/GenBank/DDBJ databases">
        <title>Complete genome of a free-living desiccation-tolerant cyanobacterium and its photosynthetic adaptation to extreme terrestrial habitat.</title>
        <authorList>
            <person name="Shang J."/>
        </authorList>
    </citation>
    <scope>NUCLEOTIDE SEQUENCE [LARGE SCALE GENOMIC DNA]</scope>
    <source>
        <strain evidence="1 2">CCNUN1</strain>
    </source>
</reference>
<dbReference type="EMBL" id="CP024785">
    <property type="protein sequence ID" value="AUB39399.1"/>
    <property type="molecule type" value="Genomic_DNA"/>
</dbReference>
<dbReference type="Proteomes" id="UP000232003">
    <property type="component" value="Chromosome"/>
</dbReference>
<accession>A0A2K8SVA0</accession>